<dbReference type="PANTHER" id="PTHR47810:SF1">
    <property type="entry name" value="DNA LIGASE B"/>
    <property type="match status" value="1"/>
</dbReference>
<dbReference type="EMBL" id="MG873442">
    <property type="protein sequence ID" value="AVJ48241.1"/>
    <property type="molecule type" value="Genomic_DNA"/>
</dbReference>
<evidence type="ECO:0000313" key="9">
    <source>
        <dbReference type="EMBL" id="AVJ48241.1"/>
    </source>
</evidence>
<keyword evidence="5" id="KW-0235">DNA replication</keyword>
<dbReference type="PROSITE" id="PS50160">
    <property type="entry name" value="DNA_LIGASE_A3"/>
    <property type="match status" value="1"/>
</dbReference>
<sequence>MKELFAVDKNGGVKHWTIEVLESTIIVRHGKFGGKMQSKETTVKGKNIGKANETSPHEQALREAEAKYSKQLDKCYRPTIEEARNVGEALPMLAHNYLQQSHRIIFPCDVSPKLDGVRCIASIVDDEVTLHSRGGKTYDCPEHIRRELILVAKKAHIEKLDGELYIHGLPLQDIVSAVKKPNMNTHRLEFHVFDIPVQRVPWTERKNMLEAVKQACRLPLKVVQNVTVNSEDSARIFLTKFMNEGYEGLMLRNLRGVYEFNHRSHNLQKWKLMNDAEAKVVDVVIDNNKEGVLICEFNGGAGWIQFKCKMKGTHEERIFEKQQKLIGQWITFKYQALTNDGVPQFPVGLYVRECDKKGNPIE</sequence>
<evidence type="ECO:0000256" key="6">
    <source>
        <dbReference type="ARBA" id="ARBA00022763"/>
    </source>
</evidence>
<name>A0A2P1CAL8_9CAUD</name>
<dbReference type="GO" id="GO:0006281">
    <property type="term" value="P:DNA repair"/>
    <property type="evidence" value="ECO:0007669"/>
    <property type="project" value="UniProtKB-KW"/>
</dbReference>
<evidence type="ECO:0000313" key="10">
    <source>
        <dbReference type="Proteomes" id="UP000240649"/>
    </source>
</evidence>
<dbReference type="KEGG" id="vg:77948360"/>
<dbReference type="GO" id="GO:0006310">
    <property type="term" value="P:DNA recombination"/>
    <property type="evidence" value="ECO:0007669"/>
    <property type="project" value="InterPro"/>
</dbReference>
<dbReference type="GO" id="GO:0006260">
    <property type="term" value="P:DNA replication"/>
    <property type="evidence" value="ECO:0007669"/>
    <property type="project" value="UniProtKB-KW"/>
</dbReference>
<dbReference type="InterPro" id="IPR012310">
    <property type="entry name" value="DNA_ligase_ATP-dep_cent"/>
</dbReference>
<accession>A0A2P1CAL8</accession>
<dbReference type="GeneID" id="77948360"/>
<dbReference type="InterPro" id="IPR012340">
    <property type="entry name" value="NA-bd_OB-fold"/>
</dbReference>
<evidence type="ECO:0000256" key="5">
    <source>
        <dbReference type="ARBA" id="ARBA00022705"/>
    </source>
</evidence>
<dbReference type="InterPro" id="IPR050326">
    <property type="entry name" value="NAD_dep_DNA_ligaseB"/>
</dbReference>
<feature type="domain" description="ATP-dependent DNA ligase family profile" evidence="8">
    <location>
        <begin position="199"/>
        <end position="270"/>
    </location>
</feature>
<proteinExistence type="inferred from homology"/>
<comment type="similarity">
    <text evidence="2">Belongs to the ATP-dependent DNA ligase family.</text>
</comment>
<dbReference type="Gene3D" id="3.30.470.30">
    <property type="entry name" value="DNA ligase/mRNA capping enzyme"/>
    <property type="match status" value="1"/>
</dbReference>
<dbReference type="InterPro" id="IPR029319">
    <property type="entry name" value="DNA_ligase_OB"/>
</dbReference>
<keyword evidence="10" id="KW-1185">Reference proteome</keyword>
<evidence type="ECO:0000259" key="8">
    <source>
        <dbReference type="PROSITE" id="PS50160"/>
    </source>
</evidence>
<dbReference type="Gene3D" id="2.40.50.140">
    <property type="entry name" value="Nucleic acid-binding proteins"/>
    <property type="match status" value="1"/>
</dbReference>
<dbReference type="RefSeq" id="YP_010672090.1">
    <property type="nucleotide sequence ID" value="NC_070974.1"/>
</dbReference>
<keyword evidence="6" id="KW-0227">DNA damage</keyword>
<evidence type="ECO:0000256" key="7">
    <source>
        <dbReference type="ARBA" id="ARBA00023204"/>
    </source>
</evidence>
<dbReference type="Pfam" id="PF14743">
    <property type="entry name" value="DNA_ligase_OB_2"/>
    <property type="match status" value="1"/>
</dbReference>
<dbReference type="SUPFAM" id="SSF50249">
    <property type="entry name" value="Nucleic acid-binding proteins"/>
    <property type="match status" value="1"/>
</dbReference>
<protein>
    <recommendedName>
        <fullName evidence="3">DNA ligase</fullName>
    </recommendedName>
</protein>
<evidence type="ECO:0000256" key="4">
    <source>
        <dbReference type="ARBA" id="ARBA00022598"/>
    </source>
</evidence>
<reference evidence="9 10" key="1">
    <citation type="submission" date="2018-01" db="EMBL/GenBank/DDBJ databases">
        <title>Draft Genome Sequence of Salmonella Enteritidis Phage SE131.</title>
        <authorList>
            <person name="Kim Y."/>
            <person name="Han B.K."/>
            <person name="Kim H."/>
            <person name="Kim D."/>
        </authorList>
    </citation>
    <scope>NUCLEOTIDE SEQUENCE [LARGE SCALE GENOMIC DNA]</scope>
</reference>
<comment type="cofactor">
    <cofactor evidence="1">
        <name>a divalent metal cation</name>
        <dbReference type="ChEBI" id="CHEBI:60240"/>
    </cofactor>
</comment>
<dbReference type="GO" id="GO:0003910">
    <property type="term" value="F:DNA ligase (ATP) activity"/>
    <property type="evidence" value="ECO:0007669"/>
    <property type="project" value="InterPro"/>
</dbReference>
<dbReference type="PANTHER" id="PTHR47810">
    <property type="entry name" value="DNA LIGASE"/>
    <property type="match status" value="1"/>
</dbReference>
<keyword evidence="7" id="KW-0234">DNA repair</keyword>
<dbReference type="SUPFAM" id="SSF56091">
    <property type="entry name" value="DNA ligase/mRNA capping enzyme, catalytic domain"/>
    <property type="match status" value="1"/>
</dbReference>
<organism evidence="9 10">
    <name type="scientific">Salmonella phage SE131</name>
    <dbReference type="NCBI Taxonomy" id="2081631"/>
    <lineage>
        <taxon>Viruses</taxon>
        <taxon>Duplodnaviria</taxon>
        <taxon>Heunggongvirae</taxon>
        <taxon>Uroviricota</taxon>
        <taxon>Caudoviricetes</taxon>
        <taxon>Grimontviridae</taxon>
        <taxon>Moazamivirus</taxon>
        <taxon>Moazamivirus SE131</taxon>
    </lineage>
</organism>
<keyword evidence="4 9" id="KW-0436">Ligase</keyword>
<dbReference type="Proteomes" id="UP000240649">
    <property type="component" value="Segment"/>
</dbReference>
<evidence type="ECO:0000256" key="3">
    <source>
        <dbReference type="ARBA" id="ARBA00013308"/>
    </source>
</evidence>
<dbReference type="Pfam" id="PF01068">
    <property type="entry name" value="DNA_ligase_A_M"/>
    <property type="match status" value="1"/>
</dbReference>
<dbReference type="GO" id="GO:0005524">
    <property type="term" value="F:ATP binding"/>
    <property type="evidence" value="ECO:0007669"/>
    <property type="project" value="InterPro"/>
</dbReference>
<evidence type="ECO:0000256" key="2">
    <source>
        <dbReference type="ARBA" id="ARBA00007572"/>
    </source>
</evidence>
<evidence type="ECO:0000256" key="1">
    <source>
        <dbReference type="ARBA" id="ARBA00001968"/>
    </source>
</evidence>